<dbReference type="InterPro" id="IPR029044">
    <property type="entry name" value="Nucleotide-diphossugar_trans"/>
</dbReference>
<dbReference type="PANTHER" id="PTHR22916:SF3">
    <property type="entry name" value="UDP-GLCNAC:BETAGAL BETA-1,3-N-ACETYLGLUCOSAMINYLTRANSFERASE-LIKE PROTEIN 1"/>
    <property type="match status" value="1"/>
</dbReference>
<evidence type="ECO:0000313" key="5">
    <source>
        <dbReference type="Proteomes" id="UP000293854"/>
    </source>
</evidence>
<dbReference type="KEGG" id="scv:A4G25_06230"/>
<accession>A0A143PAT7</accession>
<protein>
    <submittedName>
        <fullName evidence="4">Glycosyltransferase family 2 protein</fullName>
    </submittedName>
</protein>
<reference evidence="4 5" key="1">
    <citation type="submission" date="2018-11" db="EMBL/GenBank/DDBJ databases">
        <title>Genomic profiling of Staphylococcus species from a Poultry farm system in KwaZulu-Natal, South Africa.</title>
        <authorList>
            <person name="Amoako D.G."/>
            <person name="Somboro A.M."/>
            <person name="Abia A.L.K."/>
            <person name="Bester L.A."/>
            <person name="Essack S.Y."/>
        </authorList>
    </citation>
    <scope>NUCLEOTIDE SEQUENCE [LARGE SCALE GENOMIC DNA]</scope>
    <source>
        <strain evidence="4 5">SA11</strain>
    </source>
</reference>
<dbReference type="OrthoDB" id="396512at2"/>
<dbReference type="EMBL" id="CP068073">
    <property type="protein sequence ID" value="QQS82641.1"/>
    <property type="molecule type" value="Genomic_DNA"/>
</dbReference>
<evidence type="ECO:0000256" key="1">
    <source>
        <dbReference type="ARBA" id="ARBA00006739"/>
    </source>
</evidence>
<evidence type="ECO:0000313" key="4">
    <source>
        <dbReference type="EMBL" id="RZI02931.1"/>
    </source>
</evidence>
<dbReference type="Pfam" id="PF00535">
    <property type="entry name" value="Glycos_transf_2"/>
    <property type="match status" value="1"/>
</dbReference>
<dbReference type="Proteomes" id="UP000595942">
    <property type="component" value="Chromosome"/>
</dbReference>
<dbReference type="Gene3D" id="3.90.550.10">
    <property type="entry name" value="Spore Coat Polysaccharide Biosynthesis Protein SpsA, Chain A"/>
    <property type="match status" value="1"/>
</dbReference>
<dbReference type="InterPro" id="IPR001173">
    <property type="entry name" value="Glyco_trans_2-like"/>
</dbReference>
<dbReference type="GO" id="GO:0016758">
    <property type="term" value="F:hexosyltransferase activity"/>
    <property type="evidence" value="ECO:0007669"/>
    <property type="project" value="UniProtKB-ARBA"/>
</dbReference>
<reference evidence="3 6" key="2">
    <citation type="submission" date="2021-01" db="EMBL/GenBank/DDBJ databases">
        <title>FDA dAtabase for Regulatory Grade micrObial Sequences (FDA-ARGOS): Supporting development and validation of Infectious Disease Dx tests.</title>
        <authorList>
            <person name="Sproer C."/>
            <person name="Gronow S."/>
            <person name="Severitt S."/>
            <person name="Schroder I."/>
            <person name="Tallon L."/>
            <person name="Sadzewicz L."/>
            <person name="Zhao X."/>
            <person name="Boylan J."/>
            <person name="Ott S."/>
            <person name="Bowen H."/>
            <person name="Vavikolanu K."/>
            <person name="Mehta A."/>
            <person name="Aluvathingal J."/>
            <person name="Nadendla S."/>
            <person name="Lowell S."/>
            <person name="Myers T."/>
            <person name="Yan Y."/>
            <person name="Sichtig H."/>
        </authorList>
    </citation>
    <scope>NUCLEOTIDE SEQUENCE [LARGE SCALE GENOMIC DNA]</scope>
    <source>
        <strain evidence="3 6">FDAARGOS_1148</strain>
    </source>
</reference>
<comment type="similarity">
    <text evidence="1">Belongs to the glycosyltransferase 2 family.</text>
</comment>
<keyword evidence="4" id="KW-0808">Transferase</keyword>
<proteinExistence type="inferred from homology"/>
<dbReference type="RefSeq" id="WP_047130893.1">
    <property type="nucleotide sequence ID" value="NZ_CP015114.1"/>
</dbReference>
<keyword evidence="6" id="KW-1185">Reference proteome</keyword>
<evidence type="ECO:0000259" key="2">
    <source>
        <dbReference type="Pfam" id="PF00535"/>
    </source>
</evidence>
<dbReference type="PANTHER" id="PTHR22916">
    <property type="entry name" value="GLYCOSYLTRANSFERASE"/>
    <property type="match status" value="1"/>
</dbReference>
<dbReference type="GeneID" id="93727457"/>
<organism evidence="4 5">
    <name type="scientific">Staphylococcus condimenti</name>
    <dbReference type="NCBI Taxonomy" id="70255"/>
    <lineage>
        <taxon>Bacteria</taxon>
        <taxon>Bacillati</taxon>
        <taxon>Bacillota</taxon>
        <taxon>Bacilli</taxon>
        <taxon>Bacillales</taxon>
        <taxon>Staphylococcaceae</taxon>
        <taxon>Staphylococcus</taxon>
    </lineage>
</organism>
<dbReference type="AlphaFoldDB" id="A0A143PAT7"/>
<evidence type="ECO:0000313" key="6">
    <source>
        <dbReference type="Proteomes" id="UP000595942"/>
    </source>
</evidence>
<dbReference type="SUPFAM" id="SSF53448">
    <property type="entry name" value="Nucleotide-diphospho-sugar transferases"/>
    <property type="match status" value="1"/>
</dbReference>
<evidence type="ECO:0000313" key="3">
    <source>
        <dbReference type="EMBL" id="QQS82641.1"/>
    </source>
</evidence>
<dbReference type="Proteomes" id="UP000293854">
    <property type="component" value="Unassembled WGS sequence"/>
</dbReference>
<feature type="domain" description="Glycosyltransferase 2-like" evidence="2">
    <location>
        <begin position="4"/>
        <end position="131"/>
    </location>
</feature>
<dbReference type="CDD" id="cd00761">
    <property type="entry name" value="Glyco_tranf_GTA_type"/>
    <property type="match status" value="1"/>
</dbReference>
<gene>
    <name evidence="4" type="ORF">EIG99_04820</name>
    <name evidence="3" type="ORF">I6J05_12300</name>
</gene>
<name>A0A143PAT7_9STAP</name>
<sequence length="352" mass="41015">MKISIIIPVYNSEEVVKRAVRSIDTKYNHEIICINDGSTDHTLQTLEELKKENKHIKIINQENKGAAASRNVGLSQMTGDVYMFLDADDEFLPSRIDLMARRYEANDDVEIVVGQTGRDYHGEWRTFPTHEEIKKDEVVNLSQCPAILQSIGPRDKMFSSRFKNLRFEEDIVFCEEHTYMAHAFNQARDIQLLPDIIAGYNMRENSITAQSVERFFPYMRDAYKVRQRVMDYLRMPNVQEYYSYRMDELIVSYMLQAYITAKPKVTQELLDVVIQYIEGMQKTHYDGNALFRIVKVMEGGAIGWTPAFYRQWREALNKVGIGRPNYVAFHLQLVPKIGVFRGRNALKKALKR</sequence>
<dbReference type="EMBL" id="RQTE01000081">
    <property type="protein sequence ID" value="RZI02931.1"/>
    <property type="molecule type" value="Genomic_DNA"/>
</dbReference>